<evidence type="ECO:0000313" key="3">
    <source>
        <dbReference type="EMBL" id="EEP77142.1"/>
    </source>
</evidence>
<organism evidence="3 4">
    <name type="scientific">Uncinocarpus reesii (strain UAMH 1704)</name>
    <dbReference type="NCBI Taxonomy" id="336963"/>
    <lineage>
        <taxon>Eukaryota</taxon>
        <taxon>Fungi</taxon>
        <taxon>Dikarya</taxon>
        <taxon>Ascomycota</taxon>
        <taxon>Pezizomycotina</taxon>
        <taxon>Eurotiomycetes</taxon>
        <taxon>Eurotiomycetidae</taxon>
        <taxon>Onygenales</taxon>
        <taxon>Onygenaceae</taxon>
        <taxon>Uncinocarpus</taxon>
    </lineage>
</organism>
<feature type="chain" id="PRO_5002939472" evidence="2">
    <location>
        <begin position="19"/>
        <end position="90"/>
    </location>
</feature>
<feature type="transmembrane region" description="Helical" evidence="1">
    <location>
        <begin position="6"/>
        <end position="31"/>
    </location>
</feature>
<dbReference type="eggNOG" id="ENOG502SSTB">
    <property type="taxonomic scope" value="Eukaryota"/>
</dbReference>
<dbReference type="PANTHER" id="PTHR42077:SF1">
    <property type="entry name" value="YALI0F30239P"/>
    <property type="match status" value="1"/>
</dbReference>
<protein>
    <submittedName>
        <fullName evidence="3">Uncharacterized protein</fullName>
    </submittedName>
</protein>
<keyword evidence="4" id="KW-1185">Reference proteome</keyword>
<dbReference type="OrthoDB" id="4083871at2759"/>
<dbReference type="GeneID" id="8440427"/>
<keyword evidence="1" id="KW-1133">Transmembrane helix</keyword>
<dbReference type="KEGG" id="ure:UREG_01991"/>
<keyword evidence="2" id="KW-0732">Signal</keyword>
<keyword evidence="1" id="KW-0812">Transmembrane</keyword>
<dbReference type="HOGENOM" id="CLU_150197_0_1_1"/>
<dbReference type="AlphaFoldDB" id="C4JK34"/>
<dbReference type="EMBL" id="CH476615">
    <property type="protein sequence ID" value="EEP77142.1"/>
    <property type="molecule type" value="Genomic_DNA"/>
</dbReference>
<evidence type="ECO:0000256" key="1">
    <source>
        <dbReference type="SAM" id="Phobius"/>
    </source>
</evidence>
<dbReference type="PANTHER" id="PTHR42077">
    <property type="entry name" value="YALI0F30239P"/>
    <property type="match status" value="1"/>
</dbReference>
<dbReference type="InParanoid" id="C4JK34"/>
<gene>
    <name evidence="3" type="ORF">UREG_01991</name>
</gene>
<keyword evidence="1" id="KW-0472">Membrane</keyword>
<feature type="signal peptide" evidence="2">
    <location>
        <begin position="1"/>
        <end position="18"/>
    </location>
</feature>
<reference evidence="4" key="1">
    <citation type="journal article" date="2009" name="Genome Res.">
        <title>Comparative genomic analyses of the human fungal pathogens Coccidioides and their relatives.</title>
        <authorList>
            <person name="Sharpton T.J."/>
            <person name="Stajich J.E."/>
            <person name="Rounsley S.D."/>
            <person name="Gardner M.J."/>
            <person name="Wortman J.R."/>
            <person name="Jordar V.S."/>
            <person name="Maiti R."/>
            <person name="Kodira C.D."/>
            <person name="Neafsey D.E."/>
            <person name="Zeng Q."/>
            <person name="Hung C.-Y."/>
            <person name="McMahan C."/>
            <person name="Muszewska A."/>
            <person name="Grynberg M."/>
            <person name="Mandel M.A."/>
            <person name="Kellner E.M."/>
            <person name="Barker B.M."/>
            <person name="Galgiani J.N."/>
            <person name="Orbach M.J."/>
            <person name="Kirkland T.N."/>
            <person name="Cole G.T."/>
            <person name="Henn M.R."/>
            <person name="Birren B.W."/>
            <person name="Taylor J.W."/>
        </authorList>
    </citation>
    <scope>NUCLEOTIDE SEQUENCE [LARGE SCALE GENOMIC DNA]</scope>
    <source>
        <strain evidence="4">UAMH 1704</strain>
    </source>
</reference>
<sequence>MSLMSSLVPLAMLFIVLAILGLAAIAIYNIVMDVKKATKKKMEKNNVTWSRDGVTVEVKELNDEEYKDRTQSVLVDVWNHGAPPDMNRRR</sequence>
<dbReference type="OMA" id="GWVGYQI"/>
<proteinExistence type="predicted"/>
<name>C4JK34_UNCRE</name>
<accession>C4JK34</accession>
<dbReference type="RefSeq" id="XP_002542475.1">
    <property type="nucleotide sequence ID" value="XM_002542429.1"/>
</dbReference>
<dbReference type="VEuPathDB" id="FungiDB:UREG_01991"/>
<dbReference type="Proteomes" id="UP000002058">
    <property type="component" value="Unassembled WGS sequence"/>
</dbReference>
<evidence type="ECO:0000313" key="4">
    <source>
        <dbReference type="Proteomes" id="UP000002058"/>
    </source>
</evidence>
<evidence type="ECO:0000256" key="2">
    <source>
        <dbReference type="SAM" id="SignalP"/>
    </source>
</evidence>